<evidence type="ECO:0000313" key="3">
    <source>
        <dbReference type="Proteomes" id="UP001305779"/>
    </source>
</evidence>
<feature type="chain" id="PRO_5046222659" evidence="1">
    <location>
        <begin position="19"/>
        <end position="167"/>
    </location>
</feature>
<sequence>MFARFIVPLLPLFGAAFAQDGSCYGCQRGSYCDNFSGDLHYSNATYYLADRWLEQFGNSGDLQPEIGRAVCDKDWCQILSNYAGDARGYTYDQAKGAVDFVKGGTVDGCGHFRQQFIDTGNPDTSDDYLRFETISNWYTCGNPPVHMVDFYGGVDGRFEGPFCGSQA</sequence>
<protein>
    <submittedName>
        <fullName evidence="2">Uncharacterized protein</fullName>
    </submittedName>
</protein>
<evidence type="ECO:0000313" key="2">
    <source>
        <dbReference type="EMBL" id="KAK4500179.1"/>
    </source>
</evidence>
<keyword evidence="3" id="KW-1185">Reference proteome</keyword>
<dbReference type="Proteomes" id="UP001305779">
    <property type="component" value="Unassembled WGS sequence"/>
</dbReference>
<accession>A0ABR0EF90</accession>
<feature type="signal peptide" evidence="1">
    <location>
        <begin position="1"/>
        <end position="18"/>
    </location>
</feature>
<organism evidence="2 3">
    <name type="scientific">Zasmidium cellare</name>
    <name type="common">Wine cellar mold</name>
    <name type="synonym">Racodium cellare</name>
    <dbReference type="NCBI Taxonomy" id="395010"/>
    <lineage>
        <taxon>Eukaryota</taxon>
        <taxon>Fungi</taxon>
        <taxon>Dikarya</taxon>
        <taxon>Ascomycota</taxon>
        <taxon>Pezizomycotina</taxon>
        <taxon>Dothideomycetes</taxon>
        <taxon>Dothideomycetidae</taxon>
        <taxon>Mycosphaerellales</taxon>
        <taxon>Mycosphaerellaceae</taxon>
        <taxon>Zasmidium</taxon>
    </lineage>
</organism>
<keyword evidence="1" id="KW-0732">Signal</keyword>
<name>A0ABR0EF90_ZASCE</name>
<gene>
    <name evidence="2" type="ORF">PRZ48_008365</name>
</gene>
<dbReference type="EMBL" id="JAXOVC010000006">
    <property type="protein sequence ID" value="KAK4500179.1"/>
    <property type="molecule type" value="Genomic_DNA"/>
</dbReference>
<comment type="caution">
    <text evidence="2">The sequence shown here is derived from an EMBL/GenBank/DDBJ whole genome shotgun (WGS) entry which is preliminary data.</text>
</comment>
<evidence type="ECO:0000256" key="1">
    <source>
        <dbReference type="SAM" id="SignalP"/>
    </source>
</evidence>
<reference evidence="2 3" key="1">
    <citation type="journal article" date="2023" name="G3 (Bethesda)">
        <title>A chromosome-level genome assembly of Zasmidium syzygii isolated from banana leaves.</title>
        <authorList>
            <person name="van Westerhoven A.C."/>
            <person name="Mehrabi R."/>
            <person name="Talebi R."/>
            <person name="Steentjes M.B.F."/>
            <person name="Corcolon B."/>
            <person name="Chong P.A."/>
            <person name="Kema G.H.J."/>
            <person name="Seidl M.F."/>
        </authorList>
    </citation>
    <scope>NUCLEOTIDE SEQUENCE [LARGE SCALE GENOMIC DNA]</scope>
    <source>
        <strain evidence="2 3">P124</strain>
    </source>
</reference>
<proteinExistence type="predicted"/>